<reference evidence="1 2" key="1">
    <citation type="submission" date="2014-04" db="EMBL/GenBank/DDBJ databases">
        <authorList>
            <consortium name="DOE Joint Genome Institute"/>
            <person name="Kuo A."/>
            <person name="Gay G."/>
            <person name="Dore J."/>
            <person name="Kohler A."/>
            <person name="Nagy L.G."/>
            <person name="Floudas D."/>
            <person name="Copeland A."/>
            <person name="Barry K.W."/>
            <person name="Cichocki N."/>
            <person name="Veneault-Fourrey C."/>
            <person name="LaButti K."/>
            <person name="Lindquist E.A."/>
            <person name="Lipzen A."/>
            <person name="Lundell T."/>
            <person name="Morin E."/>
            <person name="Murat C."/>
            <person name="Sun H."/>
            <person name="Tunlid A."/>
            <person name="Henrissat B."/>
            <person name="Grigoriev I.V."/>
            <person name="Hibbett D.S."/>
            <person name="Martin F."/>
            <person name="Nordberg H.P."/>
            <person name="Cantor M.N."/>
            <person name="Hua S.X."/>
        </authorList>
    </citation>
    <scope>NUCLEOTIDE SEQUENCE [LARGE SCALE GENOMIC DNA]</scope>
    <source>
        <strain evidence="2">h7</strain>
    </source>
</reference>
<gene>
    <name evidence="1" type="ORF">M413DRAFT_31224</name>
</gene>
<reference evidence="2" key="2">
    <citation type="submission" date="2015-01" db="EMBL/GenBank/DDBJ databases">
        <title>Evolutionary Origins and Diversification of the Mycorrhizal Mutualists.</title>
        <authorList>
            <consortium name="DOE Joint Genome Institute"/>
            <consortium name="Mycorrhizal Genomics Consortium"/>
            <person name="Kohler A."/>
            <person name="Kuo A."/>
            <person name="Nagy L.G."/>
            <person name="Floudas D."/>
            <person name="Copeland A."/>
            <person name="Barry K.W."/>
            <person name="Cichocki N."/>
            <person name="Veneault-Fourrey C."/>
            <person name="LaButti K."/>
            <person name="Lindquist E.A."/>
            <person name="Lipzen A."/>
            <person name="Lundell T."/>
            <person name="Morin E."/>
            <person name="Murat C."/>
            <person name="Riley R."/>
            <person name="Ohm R."/>
            <person name="Sun H."/>
            <person name="Tunlid A."/>
            <person name="Henrissat B."/>
            <person name="Grigoriev I.V."/>
            <person name="Hibbett D.S."/>
            <person name="Martin F."/>
        </authorList>
    </citation>
    <scope>NUCLEOTIDE SEQUENCE [LARGE SCALE GENOMIC DNA]</scope>
    <source>
        <strain evidence="2">h7</strain>
    </source>
</reference>
<dbReference type="Proteomes" id="UP000053424">
    <property type="component" value="Unassembled WGS sequence"/>
</dbReference>
<dbReference type="AlphaFoldDB" id="A0A0C3BYF7"/>
<accession>A0A0C3BYF7</accession>
<dbReference type="EMBL" id="KN831800">
    <property type="protein sequence ID" value="KIM37074.1"/>
    <property type="molecule type" value="Genomic_DNA"/>
</dbReference>
<dbReference type="HOGENOM" id="CLU_2942000_0_0_1"/>
<sequence length="60" mass="6872">MTLEVVGVAEQIRSRPTTCWAYRIVVVVHIKPLNVLDDSSPRNYGSSKPPRYVYFSQFTV</sequence>
<name>A0A0C3BYF7_HEBCY</name>
<protein>
    <submittedName>
        <fullName evidence="1">Uncharacterized protein</fullName>
    </submittedName>
</protein>
<organism evidence="1 2">
    <name type="scientific">Hebeloma cylindrosporum</name>
    <dbReference type="NCBI Taxonomy" id="76867"/>
    <lineage>
        <taxon>Eukaryota</taxon>
        <taxon>Fungi</taxon>
        <taxon>Dikarya</taxon>
        <taxon>Basidiomycota</taxon>
        <taxon>Agaricomycotina</taxon>
        <taxon>Agaricomycetes</taxon>
        <taxon>Agaricomycetidae</taxon>
        <taxon>Agaricales</taxon>
        <taxon>Agaricineae</taxon>
        <taxon>Hymenogastraceae</taxon>
        <taxon>Hebeloma</taxon>
    </lineage>
</organism>
<keyword evidence="2" id="KW-1185">Reference proteome</keyword>
<evidence type="ECO:0000313" key="2">
    <source>
        <dbReference type="Proteomes" id="UP000053424"/>
    </source>
</evidence>
<proteinExistence type="predicted"/>
<evidence type="ECO:0000313" key="1">
    <source>
        <dbReference type="EMBL" id="KIM37074.1"/>
    </source>
</evidence>